<evidence type="ECO:0000256" key="1">
    <source>
        <dbReference type="SAM" id="MobiDB-lite"/>
    </source>
</evidence>
<dbReference type="AlphaFoldDB" id="A0AAW0C8S9"/>
<feature type="compositionally biased region" description="Basic and acidic residues" evidence="1">
    <location>
        <begin position="47"/>
        <end position="69"/>
    </location>
</feature>
<reference evidence="2 3" key="1">
    <citation type="submission" date="2024-01" db="EMBL/GenBank/DDBJ databases">
        <title>A draft genome for a cacao thread blight-causing isolate of Paramarasmius palmivorus.</title>
        <authorList>
            <person name="Baruah I.K."/>
            <person name="Bukari Y."/>
            <person name="Amoako-Attah I."/>
            <person name="Meinhardt L.W."/>
            <person name="Bailey B.A."/>
            <person name="Cohen S.P."/>
        </authorList>
    </citation>
    <scope>NUCLEOTIDE SEQUENCE [LARGE SCALE GENOMIC DNA]</scope>
    <source>
        <strain evidence="2 3">GH-12</strain>
    </source>
</reference>
<dbReference type="EMBL" id="JAYKXP010000053">
    <property type="protein sequence ID" value="KAK7035419.1"/>
    <property type="molecule type" value="Genomic_DNA"/>
</dbReference>
<name>A0AAW0C8S9_9AGAR</name>
<organism evidence="2 3">
    <name type="scientific">Paramarasmius palmivorus</name>
    <dbReference type="NCBI Taxonomy" id="297713"/>
    <lineage>
        <taxon>Eukaryota</taxon>
        <taxon>Fungi</taxon>
        <taxon>Dikarya</taxon>
        <taxon>Basidiomycota</taxon>
        <taxon>Agaricomycotina</taxon>
        <taxon>Agaricomycetes</taxon>
        <taxon>Agaricomycetidae</taxon>
        <taxon>Agaricales</taxon>
        <taxon>Marasmiineae</taxon>
        <taxon>Marasmiaceae</taxon>
        <taxon>Paramarasmius</taxon>
    </lineage>
</organism>
<sequence>MQALFRIARPFPIERKLSESKDTPCHCTVLSALINTDTTFAAKKVRDHPEQEGAIKRNIDTLESPEKSELSPYPSLPDHTQAAEPSFSKDYQHDGKNANNWTLPDRDANSPSELVFRSHVGGRAAAKASKSLRKKPAAYFCPIEGCESDGFTEKHNLTS</sequence>
<gene>
    <name evidence="2" type="ORF">VNI00_011950</name>
</gene>
<keyword evidence="3" id="KW-1185">Reference proteome</keyword>
<feature type="region of interest" description="Disordered" evidence="1">
    <location>
        <begin position="47"/>
        <end position="112"/>
    </location>
</feature>
<evidence type="ECO:0000313" key="3">
    <source>
        <dbReference type="Proteomes" id="UP001383192"/>
    </source>
</evidence>
<evidence type="ECO:0000313" key="2">
    <source>
        <dbReference type="EMBL" id="KAK7035419.1"/>
    </source>
</evidence>
<proteinExistence type="predicted"/>
<accession>A0AAW0C8S9</accession>
<comment type="caution">
    <text evidence="2">The sequence shown here is derived from an EMBL/GenBank/DDBJ whole genome shotgun (WGS) entry which is preliminary data.</text>
</comment>
<dbReference type="Proteomes" id="UP001383192">
    <property type="component" value="Unassembled WGS sequence"/>
</dbReference>
<protein>
    <submittedName>
        <fullName evidence="2">Uncharacterized protein</fullName>
    </submittedName>
</protein>